<dbReference type="RefSeq" id="WP_138210668.1">
    <property type="nucleotide sequence ID" value="NZ_CBCRUQ010000013.1"/>
</dbReference>
<feature type="domain" description="NfeD-like C-terminal" evidence="6">
    <location>
        <begin position="86"/>
        <end position="140"/>
    </location>
</feature>
<keyword evidence="7" id="KW-0378">Hydrolase</keyword>
<dbReference type="InterPro" id="IPR012340">
    <property type="entry name" value="NA-bd_OB-fold"/>
</dbReference>
<gene>
    <name evidence="7" type="ORF">NCTC503_02096</name>
</gene>
<comment type="subcellular location">
    <subcellularLocation>
        <location evidence="1">Membrane</location>
        <topology evidence="1">Multi-pass membrane protein</topology>
    </subcellularLocation>
</comment>
<evidence type="ECO:0000256" key="3">
    <source>
        <dbReference type="ARBA" id="ARBA00022989"/>
    </source>
</evidence>
<proteinExistence type="predicted"/>
<evidence type="ECO:0000256" key="5">
    <source>
        <dbReference type="SAM" id="Phobius"/>
    </source>
</evidence>
<feature type="transmembrane region" description="Helical" evidence="5">
    <location>
        <begin position="52"/>
        <end position="70"/>
    </location>
</feature>
<dbReference type="InterPro" id="IPR052165">
    <property type="entry name" value="Membrane_assoc_protease"/>
</dbReference>
<evidence type="ECO:0000256" key="2">
    <source>
        <dbReference type="ARBA" id="ARBA00022692"/>
    </source>
</evidence>
<dbReference type="AlphaFoldDB" id="A0A4U9RP53"/>
<sequence>MEWSMFTIWIIIALSTLFIDVFTSSILFVWFSIGSIFSLIALSFGLGSTPQIIIFIVTSLIGLVLGYPLAKKFNKRSSEKVKTMEQSYIGREFTAEEVIKLKSNIKINGVYWTVVNKGGVIEKGNRFIIVGIEGNKLIIKNLKEIN</sequence>
<dbReference type="GO" id="GO:0006508">
    <property type="term" value="P:proteolysis"/>
    <property type="evidence" value="ECO:0007669"/>
    <property type="project" value="UniProtKB-KW"/>
</dbReference>
<dbReference type="OrthoDB" id="1726749at2"/>
<organism evidence="7 8">
    <name type="scientific">Hathewaya histolytica</name>
    <name type="common">Clostridium histolyticum</name>
    <dbReference type="NCBI Taxonomy" id="1498"/>
    <lineage>
        <taxon>Bacteria</taxon>
        <taxon>Bacillati</taxon>
        <taxon>Bacillota</taxon>
        <taxon>Clostridia</taxon>
        <taxon>Eubacteriales</taxon>
        <taxon>Clostridiaceae</taxon>
        <taxon>Hathewaya</taxon>
    </lineage>
</organism>
<name>A0A4U9RP53_HATHI</name>
<evidence type="ECO:0000256" key="1">
    <source>
        <dbReference type="ARBA" id="ARBA00004141"/>
    </source>
</evidence>
<dbReference type="Proteomes" id="UP000308489">
    <property type="component" value="Chromosome 1"/>
</dbReference>
<dbReference type="Gene3D" id="2.40.50.140">
    <property type="entry name" value="Nucleic acid-binding proteins"/>
    <property type="match status" value="1"/>
</dbReference>
<dbReference type="PANTHER" id="PTHR33507">
    <property type="entry name" value="INNER MEMBRANE PROTEIN YBBJ"/>
    <property type="match status" value="1"/>
</dbReference>
<accession>A0A4U9RP53</accession>
<dbReference type="KEGG" id="hhw:NCTC503_02096"/>
<dbReference type="InterPro" id="IPR002810">
    <property type="entry name" value="NfeD-like_C"/>
</dbReference>
<keyword evidence="7" id="KW-0645">Protease</keyword>
<dbReference type="EMBL" id="LR590481">
    <property type="protein sequence ID" value="VTQ93368.1"/>
    <property type="molecule type" value="Genomic_DNA"/>
</dbReference>
<keyword evidence="2 5" id="KW-0812">Transmembrane</keyword>
<feature type="transmembrane region" description="Helical" evidence="5">
    <location>
        <begin position="6"/>
        <end position="22"/>
    </location>
</feature>
<evidence type="ECO:0000256" key="4">
    <source>
        <dbReference type="ARBA" id="ARBA00023136"/>
    </source>
</evidence>
<keyword evidence="8" id="KW-1185">Reference proteome</keyword>
<reference evidence="7 8" key="1">
    <citation type="submission" date="2019-05" db="EMBL/GenBank/DDBJ databases">
        <authorList>
            <consortium name="Pathogen Informatics"/>
        </authorList>
    </citation>
    <scope>NUCLEOTIDE SEQUENCE [LARGE SCALE GENOMIC DNA]</scope>
    <source>
        <strain evidence="7 8">NCTC503</strain>
    </source>
</reference>
<evidence type="ECO:0000313" key="8">
    <source>
        <dbReference type="Proteomes" id="UP000308489"/>
    </source>
</evidence>
<evidence type="ECO:0000313" key="7">
    <source>
        <dbReference type="EMBL" id="VTQ93368.1"/>
    </source>
</evidence>
<evidence type="ECO:0000259" key="6">
    <source>
        <dbReference type="Pfam" id="PF01957"/>
    </source>
</evidence>
<dbReference type="SUPFAM" id="SSF141322">
    <property type="entry name" value="NfeD domain-like"/>
    <property type="match status" value="1"/>
</dbReference>
<dbReference type="GO" id="GO:0008233">
    <property type="term" value="F:peptidase activity"/>
    <property type="evidence" value="ECO:0007669"/>
    <property type="project" value="UniProtKB-KW"/>
</dbReference>
<keyword evidence="4 5" id="KW-0472">Membrane</keyword>
<dbReference type="PANTHER" id="PTHR33507:SF3">
    <property type="entry name" value="INNER MEMBRANE PROTEIN YBBJ"/>
    <property type="match status" value="1"/>
</dbReference>
<dbReference type="GO" id="GO:0005886">
    <property type="term" value="C:plasma membrane"/>
    <property type="evidence" value="ECO:0007669"/>
    <property type="project" value="TreeGrafter"/>
</dbReference>
<keyword evidence="3 5" id="KW-1133">Transmembrane helix</keyword>
<dbReference type="Pfam" id="PF01957">
    <property type="entry name" value="NfeD"/>
    <property type="match status" value="1"/>
</dbReference>
<protein>
    <submittedName>
        <fullName evidence="7">Membrane protein implicated in regulation of membrane protease activity</fullName>
    </submittedName>
</protein>